<gene>
    <name evidence="24" type="ORF">B0682_06440</name>
</gene>
<dbReference type="InterPro" id="IPR036615">
    <property type="entry name" value="Mur_ligase_C_dom_sf"/>
</dbReference>
<evidence type="ECO:0000313" key="25">
    <source>
        <dbReference type="Proteomes" id="UP000191094"/>
    </source>
</evidence>
<evidence type="ECO:0000256" key="7">
    <source>
        <dbReference type="ARBA" id="ARBA00019357"/>
    </source>
</evidence>
<dbReference type="InterPro" id="IPR013221">
    <property type="entry name" value="Mur_ligase_cen"/>
</dbReference>
<dbReference type="NCBIfam" id="TIGR01499">
    <property type="entry name" value="folC"/>
    <property type="match status" value="1"/>
</dbReference>
<dbReference type="Pfam" id="PF08245">
    <property type="entry name" value="Mur_ligase_M"/>
    <property type="match status" value="1"/>
</dbReference>
<evidence type="ECO:0000256" key="8">
    <source>
        <dbReference type="ARBA" id="ARBA00022598"/>
    </source>
</evidence>
<comment type="similarity">
    <text evidence="4 21">Belongs to the folylpolyglutamate synthase family.</text>
</comment>
<comment type="function">
    <text evidence="1">Functions in two distinct reactions of the de novo folate biosynthetic pathway. Catalyzes the addition of a glutamate residue to dihydropteroate (7,8-dihydropteroate or H2Pte) to form dihydrofolate (7,8-dihydrofolate monoglutamate or H2Pte-Glu). Also catalyzes successive additions of L-glutamate to tetrahydrofolate or 10-formyltetrahydrofolate or 5,10-methylenetetrahydrofolate, leading to folylpolyglutamate derivatives.</text>
</comment>
<name>A0A1T0CEM8_9GAMM</name>
<dbReference type="GO" id="GO:0004326">
    <property type="term" value="F:tetrahydrofolylpolyglutamate synthase activity"/>
    <property type="evidence" value="ECO:0007669"/>
    <property type="project" value="UniProtKB-EC"/>
</dbReference>
<evidence type="ECO:0000256" key="14">
    <source>
        <dbReference type="ARBA" id="ARBA00030048"/>
    </source>
</evidence>
<dbReference type="PANTHER" id="PTHR11136:SF0">
    <property type="entry name" value="DIHYDROFOLATE SYNTHETASE-RELATED"/>
    <property type="match status" value="1"/>
</dbReference>
<protein>
    <recommendedName>
        <fullName evidence="7">Dihydrofolate synthase/folylpolyglutamate synthase</fullName>
        <ecNumber evidence="5">6.3.2.12</ecNumber>
        <ecNumber evidence="6">6.3.2.17</ecNumber>
    </recommendedName>
    <alternativeName>
        <fullName evidence="16">Folylpoly-gamma-glutamate synthetase-dihydrofolate synthetase</fullName>
    </alternativeName>
    <alternativeName>
        <fullName evidence="14">Folylpolyglutamate synthetase</fullName>
    </alternativeName>
    <alternativeName>
        <fullName evidence="15">Tetrahydrofolylpolyglutamate synthase</fullName>
    </alternativeName>
</protein>
<keyword evidence="11 21" id="KW-0067">ATP-binding</keyword>
<comment type="catalytic activity">
    <reaction evidence="20">
        <text>7,8-dihydropteroate + L-glutamate + ATP = 7,8-dihydrofolate + ADP + phosphate + H(+)</text>
        <dbReference type="Rhea" id="RHEA:23584"/>
        <dbReference type="ChEBI" id="CHEBI:15378"/>
        <dbReference type="ChEBI" id="CHEBI:17839"/>
        <dbReference type="ChEBI" id="CHEBI:29985"/>
        <dbReference type="ChEBI" id="CHEBI:30616"/>
        <dbReference type="ChEBI" id="CHEBI:43474"/>
        <dbReference type="ChEBI" id="CHEBI:57451"/>
        <dbReference type="ChEBI" id="CHEBI:456216"/>
        <dbReference type="EC" id="6.3.2.12"/>
    </reaction>
</comment>
<keyword evidence="10 21" id="KW-0547">Nucleotide-binding</keyword>
<evidence type="ECO:0000256" key="12">
    <source>
        <dbReference type="ARBA" id="ARBA00022842"/>
    </source>
</evidence>
<comment type="caution">
    <text evidence="24">The sequence shown here is derived from an EMBL/GenBank/DDBJ whole genome shotgun (WGS) entry which is preliminary data.</text>
</comment>
<dbReference type="Proteomes" id="UP000191094">
    <property type="component" value="Unassembled WGS sequence"/>
</dbReference>
<dbReference type="GO" id="GO:0046654">
    <property type="term" value="P:tetrahydrofolate biosynthetic process"/>
    <property type="evidence" value="ECO:0007669"/>
    <property type="project" value="UniProtKB-UniPathway"/>
</dbReference>
<keyword evidence="8 21" id="KW-0436">Ligase</keyword>
<evidence type="ECO:0000259" key="22">
    <source>
        <dbReference type="Pfam" id="PF02875"/>
    </source>
</evidence>
<evidence type="ECO:0000256" key="16">
    <source>
        <dbReference type="ARBA" id="ARBA00032510"/>
    </source>
</evidence>
<dbReference type="InterPro" id="IPR036565">
    <property type="entry name" value="Mur-like_cat_sf"/>
</dbReference>
<comment type="catalytic activity">
    <reaction evidence="17">
        <text>(6S)-5,6,7,8-tetrahydrofolyl-(gamma-L-Glu)(n) + L-glutamate + ATP = (6S)-5,6,7,8-tetrahydrofolyl-(gamma-L-Glu)(n+1) + ADP + phosphate + H(+)</text>
        <dbReference type="Rhea" id="RHEA:10580"/>
        <dbReference type="Rhea" id="RHEA-COMP:14738"/>
        <dbReference type="Rhea" id="RHEA-COMP:14740"/>
        <dbReference type="ChEBI" id="CHEBI:15378"/>
        <dbReference type="ChEBI" id="CHEBI:29985"/>
        <dbReference type="ChEBI" id="CHEBI:30616"/>
        <dbReference type="ChEBI" id="CHEBI:43474"/>
        <dbReference type="ChEBI" id="CHEBI:141005"/>
        <dbReference type="ChEBI" id="CHEBI:456216"/>
        <dbReference type="EC" id="6.3.2.17"/>
    </reaction>
</comment>
<dbReference type="InterPro" id="IPR004101">
    <property type="entry name" value="Mur_ligase_C"/>
</dbReference>
<evidence type="ECO:0000256" key="20">
    <source>
        <dbReference type="ARBA" id="ARBA00049161"/>
    </source>
</evidence>
<evidence type="ECO:0000256" key="21">
    <source>
        <dbReference type="PIRNR" id="PIRNR001563"/>
    </source>
</evidence>
<accession>A0A1T0CEM8</accession>
<evidence type="ECO:0000256" key="4">
    <source>
        <dbReference type="ARBA" id="ARBA00008276"/>
    </source>
</evidence>
<evidence type="ECO:0000313" key="24">
    <source>
        <dbReference type="EMBL" id="OOS20800.1"/>
    </source>
</evidence>
<comment type="catalytic activity">
    <reaction evidence="18">
        <text>10-formyltetrahydrofolyl-(gamma-L-Glu)(n) + L-glutamate + ATP = 10-formyltetrahydrofolyl-(gamma-L-Glu)(n+1) + ADP + phosphate + H(+)</text>
        <dbReference type="Rhea" id="RHEA:51904"/>
        <dbReference type="Rhea" id="RHEA-COMP:13088"/>
        <dbReference type="Rhea" id="RHEA-COMP:14300"/>
        <dbReference type="ChEBI" id="CHEBI:15378"/>
        <dbReference type="ChEBI" id="CHEBI:29985"/>
        <dbReference type="ChEBI" id="CHEBI:30616"/>
        <dbReference type="ChEBI" id="CHEBI:43474"/>
        <dbReference type="ChEBI" id="CHEBI:134413"/>
        <dbReference type="ChEBI" id="CHEBI:456216"/>
        <dbReference type="EC" id="6.3.2.17"/>
    </reaction>
</comment>
<dbReference type="GO" id="GO:0005524">
    <property type="term" value="F:ATP binding"/>
    <property type="evidence" value="ECO:0007669"/>
    <property type="project" value="UniProtKB-KW"/>
</dbReference>
<evidence type="ECO:0000256" key="13">
    <source>
        <dbReference type="ARBA" id="ARBA00022909"/>
    </source>
</evidence>
<feature type="domain" description="Mur ligase C-terminal" evidence="22">
    <location>
        <begin position="289"/>
        <end position="430"/>
    </location>
</feature>
<comment type="pathway">
    <text evidence="3">Cofactor biosynthesis; tetrahydrofolylpolyglutamate biosynthesis.</text>
</comment>
<evidence type="ECO:0000256" key="15">
    <source>
        <dbReference type="ARBA" id="ARBA00030592"/>
    </source>
</evidence>
<dbReference type="EC" id="6.3.2.12" evidence="5"/>
<dbReference type="SUPFAM" id="SSF53623">
    <property type="entry name" value="MurD-like peptide ligases, catalytic domain"/>
    <property type="match status" value="1"/>
</dbReference>
<dbReference type="EMBL" id="MUYT01000007">
    <property type="protein sequence ID" value="OOS20800.1"/>
    <property type="molecule type" value="Genomic_DNA"/>
</dbReference>
<dbReference type="GO" id="GO:0008841">
    <property type="term" value="F:dihydrofolate synthase activity"/>
    <property type="evidence" value="ECO:0007669"/>
    <property type="project" value="UniProtKB-EC"/>
</dbReference>
<dbReference type="Gene3D" id="3.40.1190.10">
    <property type="entry name" value="Mur-like, catalytic domain"/>
    <property type="match status" value="1"/>
</dbReference>
<dbReference type="STRING" id="90241.B0682_06440"/>
<dbReference type="GO" id="GO:0005737">
    <property type="term" value="C:cytoplasm"/>
    <property type="evidence" value="ECO:0007669"/>
    <property type="project" value="TreeGrafter"/>
</dbReference>
<evidence type="ECO:0000256" key="5">
    <source>
        <dbReference type="ARBA" id="ARBA00013023"/>
    </source>
</evidence>
<evidence type="ECO:0000256" key="17">
    <source>
        <dbReference type="ARBA" id="ARBA00047493"/>
    </source>
</evidence>
<evidence type="ECO:0000256" key="11">
    <source>
        <dbReference type="ARBA" id="ARBA00022840"/>
    </source>
</evidence>
<sequence>MSAIDMGLSRVRPVADMLGITAWGNNRDGDNANQQITAHVFMVAGTNGKGSTTATIAQICQQAGHKTALYQSPHLLKFNERVRIDGQSVSDEWLIDAFKRVEKARLACQVSLSFFEMTTLAALLIFANANCDVWVLEVGLGGRLDVVNLIDADVAVITNIGIDHVDWLGDNRESIGYEKAGILRQGMTLIYGEADMPASVAKQIEQLDVTVYQAGRDYGFYQHDADMGANKLTCGQQWQYSNPAITLNLPYPSLSLVNVTNAISAVLASGLSISDEHVRMAMPQVRMPGRFDLRHIGGRQWLFDVAHNQEGINFLLEQLQQRLPSMVRTLPTVQTTDANKGQIRLLFSMLVDKDIDKVVTHLQQANLPIVKWYVGVINHARAASADTLQQVLSQHLTSDHYHIYDDMASATQAVQADSTADELILVCGSFHTIAESLGYLGA</sequence>
<dbReference type="GO" id="GO:0046872">
    <property type="term" value="F:metal ion binding"/>
    <property type="evidence" value="ECO:0007669"/>
    <property type="project" value="UniProtKB-KW"/>
</dbReference>
<evidence type="ECO:0000256" key="10">
    <source>
        <dbReference type="ARBA" id="ARBA00022741"/>
    </source>
</evidence>
<dbReference type="PANTHER" id="PTHR11136">
    <property type="entry name" value="FOLYLPOLYGLUTAMATE SYNTHASE-RELATED"/>
    <property type="match status" value="1"/>
</dbReference>
<dbReference type="EC" id="6.3.2.17" evidence="6"/>
<dbReference type="Pfam" id="PF02875">
    <property type="entry name" value="Mur_ligase_C"/>
    <property type="match status" value="1"/>
</dbReference>
<dbReference type="GO" id="GO:0046656">
    <property type="term" value="P:folic acid biosynthetic process"/>
    <property type="evidence" value="ECO:0007669"/>
    <property type="project" value="UniProtKB-KW"/>
</dbReference>
<keyword evidence="13" id="KW-0289">Folate biosynthesis</keyword>
<keyword evidence="9" id="KW-0479">Metal-binding</keyword>
<dbReference type="InterPro" id="IPR001645">
    <property type="entry name" value="Folylpolyglutamate_synth"/>
</dbReference>
<dbReference type="AlphaFoldDB" id="A0A1T0CEM8"/>
<reference evidence="24 25" key="1">
    <citation type="submission" date="2017-02" db="EMBL/GenBank/DDBJ databases">
        <title>Draft genome sequence of Moraxella lincolnii CCUG 9405T type strain.</title>
        <authorList>
            <person name="Salva-Serra F."/>
            <person name="Engstrom-Jakobsson H."/>
            <person name="Thorell K."/>
            <person name="Jaen-Luchoro D."/>
            <person name="Gonzales-Siles L."/>
            <person name="Karlsson R."/>
            <person name="Yazdan S."/>
            <person name="Boulund F."/>
            <person name="Johnning A."/>
            <person name="Engstrand L."/>
            <person name="Kristiansson E."/>
            <person name="Moore E."/>
        </authorList>
    </citation>
    <scope>NUCLEOTIDE SEQUENCE [LARGE SCALE GENOMIC DNA]</scope>
    <source>
        <strain evidence="24 25">CCUG 9405</strain>
    </source>
</reference>
<evidence type="ECO:0000256" key="19">
    <source>
        <dbReference type="ARBA" id="ARBA00049035"/>
    </source>
</evidence>
<evidence type="ECO:0000256" key="3">
    <source>
        <dbReference type="ARBA" id="ARBA00005150"/>
    </source>
</evidence>
<dbReference type="Gene3D" id="3.90.190.20">
    <property type="entry name" value="Mur ligase, C-terminal domain"/>
    <property type="match status" value="1"/>
</dbReference>
<evidence type="ECO:0000256" key="1">
    <source>
        <dbReference type="ARBA" id="ARBA00002714"/>
    </source>
</evidence>
<proteinExistence type="inferred from homology"/>
<comment type="pathway">
    <text evidence="2">Cofactor biosynthesis; tetrahydrofolate biosynthesis; 7,8-dihydrofolate from 2-amino-4-hydroxy-6-hydroxymethyl-7,8-dihydropteridine diphosphate and 4-aminobenzoate: step 2/2.</text>
</comment>
<evidence type="ECO:0000259" key="23">
    <source>
        <dbReference type="Pfam" id="PF08245"/>
    </source>
</evidence>
<evidence type="ECO:0000256" key="9">
    <source>
        <dbReference type="ARBA" id="ARBA00022723"/>
    </source>
</evidence>
<dbReference type="UniPathway" id="UPA00077">
    <property type="reaction ID" value="UER00157"/>
</dbReference>
<keyword evidence="25" id="KW-1185">Reference proteome</keyword>
<feature type="domain" description="Mur ligase central" evidence="23">
    <location>
        <begin position="43"/>
        <end position="268"/>
    </location>
</feature>
<organism evidence="24 25">
    <name type="scientific">Lwoffella lincolnii</name>
    <dbReference type="NCBI Taxonomy" id="90241"/>
    <lineage>
        <taxon>Bacteria</taxon>
        <taxon>Pseudomonadati</taxon>
        <taxon>Pseudomonadota</taxon>
        <taxon>Gammaproteobacteria</taxon>
        <taxon>Moraxellales</taxon>
        <taxon>Moraxellaceae</taxon>
        <taxon>Lwoffella</taxon>
    </lineage>
</organism>
<dbReference type="PIRSF" id="PIRSF001563">
    <property type="entry name" value="Folylpolyglu_synth"/>
    <property type="match status" value="1"/>
</dbReference>
<dbReference type="SUPFAM" id="SSF53244">
    <property type="entry name" value="MurD-like peptide ligases, peptide-binding domain"/>
    <property type="match status" value="1"/>
</dbReference>
<keyword evidence="12" id="KW-0460">Magnesium</keyword>
<evidence type="ECO:0000256" key="18">
    <source>
        <dbReference type="ARBA" id="ARBA00047808"/>
    </source>
</evidence>
<evidence type="ECO:0000256" key="2">
    <source>
        <dbReference type="ARBA" id="ARBA00004799"/>
    </source>
</evidence>
<comment type="catalytic activity">
    <reaction evidence="19">
        <text>(6R)-5,10-methylenetetrahydrofolyl-(gamma-L-Glu)(n) + L-glutamate + ATP = (6R)-5,10-methylenetetrahydrofolyl-(gamma-L-Glu)(n+1) + ADP + phosphate + H(+)</text>
        <dbReference type="Rhea" id="RHEA:51912"/>
        <dbReference type="Rhea" id="RHEA-COMP:13257"/>
        <dbReference type="Rhea" id="RHEA-COMP:13258"/>
        <dbReference type="ChEBI" id="CHEBI:15378"/>
        <dbReference type="ChEBI" id="CHEBI:29985"/>
        <dbReference type="ChEBI" id="CHEBI:30616"/>
        <dbReference type="ChEBI" id="CHEBI:43474"/>
        <dbReference type="ChEBI" id="CHEBI:136572"/>
        <dbReference type="ChEBI" id="CHEBI:456216"/>
        <dbReference type="EC" id="6.3.2.17"/>
    </reaction>
</comment>
<evidence type="ECO:0000256" key="6">
    <source>
        <dbReference type="ARBA" id="ARBA00013025"/>
    </source>
</evidence>